<dbReference type="AlphaFoldDB" id="A0A0V0XEM0"/>
<dbReference type="EMBL" id="JYDU01000500">
    <property type="protein sequence ID" value="KRX86067.1"/>
    <property type="molecule type" value="Genomic_DNA"/>
</dbReference>
<reference evidence="1 2" key="1">
    <citation type="submission" date="2015-01" db="EMBL/GenBank/DDBJ databases">
        <title>Evolution of Trichinella species and genotypes.</title>
        <authorList>
            <person name="Korhonen P.K."/>
            <person name="Edoardo P."/>
            <person name="Giuseppe L.R."/>
            <person name="Gasser R.B."/>
        </authorList>
    </citation>
    <scope>NUCLEOTIDE SEQUENCE [LARGE SCALE GENOMIC DNA]</scope>
    <source>
        <strain evidence="1">ISS141</strain>
    </source>
</reference>
<organism evidence="1 2">
    <name type="scientific">Trichinella pseudospiralis</name>
    <name type="common">Parasitic roundworm</name>
    <dbReference type="NCBI Taxonomy" id="6337"/>
    <lineage>
        <taxon>Eukaryota</taxon>
        <taxon>Metazoa</taxon>
        <taxon>Ecdysozoa</taxon>
        <taxon>Nematoda</taxon>
        <taxon>Enoplea</taxon>
        <taxon>Dorylaimia</taxon>
        <taxon>Trichinellida</taxon>
        <taxon>Trichinellidae</taxon>
        <taxon>Trichinella</taxon>
    </lineage>
</organism>
<protein>
    <submittedName>
        <fullName evidence="1">Uncharacterized protein</fullName>
    </submittedName>
</protein>
<evidence type="ECO:0000313" key="2">
    <source>
        <dbReference type="Proteomes" id="UP000054815"/>
    </source>
</evidence>
<sequence>MSLHSLPVLTAEKMFQEDVRLMKCPKIIRLDGVRASATCDEPSQCTQKALDRLVRDEFQADHPSVAGTDALPLVGRSSHTCEEHQIHDHTFSREQSWEFGFLFQLSSAKTSTYSQDSELIQKRVETAQHLRHRFIQRLFRAEGVDLLLPDPNSLSFLQLIRRQPNSCSS</sequence>
<evidence type="ECO:0000313" key="1">
    <source>
        <dbReference type="EMBL" id="KRX86067.1"/>
    </source>
</evidence>
<gene>
    <name evidence="1" type="ORF">T4E_7055</name>
</gene>
<dbReference type="Proteomes" id="UP000054815">
    <property type="component" value="Unassembled WGS sequence"/>
</dbReference>
<name>A0A0V0XEM0_TRIPS</name>
<accession>A0A0V0XEM0</accession>
<comment type="caution">
    <text evidence="1">The sequence shown here is derived from an EMBL/GenBank/DDBJ whole genome shotgun (WGS) entry which is preliminary data.</text>
</comment>
<proteinExistence type="predicted"/>